<sequence>MQPPRSRRPATRAAAALSALCLVASCSANPGPPPLVEPESAQSETSGVSTTPSDDNPRRSDRTQVQVGVDPVRGGFNPHLIADDSSTVRAIADLTLPSAYVGTSPNRDLLVGVSTLPTSPAVQTVRYVIAPEAQWSDGTPITGSDFAYLWRGMVTTAGTVNPAAYRAIQAIRISGQGGKVVDVDFERPVANREELFAHLLPSHLFAADASDFPFALRNMVPASAGRFLMADVGRARGTVVLNRNDRFWGTEPASVDILTLTAARDTTQTADQLRSGQLAFADVTPQETTEEVFRRVPGVEVREESSSRVLGVVISATSGLDQAMREQVRSLIDVPLLAHIAAGRSTNLAVAEHAFTPGEKDTAALRARTVPIRVGADAMDPAAAAAARTLVDILNGAGIPAKLTSTDATTLAGRSLPSSEVDLAVVWQRNSTSMTTLASRMACPSKTSRAGNLSGLCSVGNEALAGRILDGTMSATEARAAVAEAEERDAVWVPILNETRIAASSGGVAIPGVSTWPGGISDAARWQLADTVGPTQKEKP</sequence>
<organism evidence="4 5">
    <name type="scientific">Corynebacterium coyleae</name>
    <dbReference type="NCBI Taxonomy" id="53374"/>
    <lineage>
        <taxon>Bacteria</taxon>
        <taxon>Bacillati</taxon>
        <taxon>Actinomycetota</taxon>
        <taxon>Actinomycetes</taxon>
        <taxon>Mycobacteriales</taxon>
        <taxon>Corynebacteriaceae</taxon>
        <taxon>Corynebacterium</taxon>
    </lineage>
</organism>
<reference evidence="4 5" key="1">
    <citation type="submission" date="2020-03" db="EMBL/GenBank/DDBJ databases">
        <title>Draft genome sequences of bacterial isolates from the female urobiome.</title>
        <authorList>
            <person name="Miller-Ensminger T."/>
            <person name="Wolfe A.J."/>
            <person name="Putonti C."/>
        </authorList>
    </citation>
    <scope>NUCLEOTIDE SEQUENCE [LARGE SCALE GENOMIC DNA]</scope>
    <source>
        <strain evidence="4 5">UMB8490</strain>
    </source>
</reference>
<evidence type="ECO:0000313" key="5">
    <source>
        <dbReference type="Proteomes" id="UP000591626"/>
    </source>
</evidence>
<feature type="region of interest" description="Disordered" evidence="1">
    <location>
        <begin position="28"/>
        <end position="63"/>
    </location>
</feature>
<proteinExistence type="predicted"/>
<dbReference type="GO" id="GO:1904680">
    <property type="term" value="F:peptide transmembrane transporter activity"/>
    <property type="evidence" value="ECO:0007669"/>
    <property type="project" value="TreeGrafter"/>
</dbReference>
<dbReference type="InterPro" id="IPR039424">
    <property type="entry name" value="SBP_5"/>
</dbReference>
<dbReference type="Pfam" id="PF00496">
    <property type="entry name" value="SBP_bac_5"/>
    <property type="match status" value="1"/>
</dbReference>
<dbReference type="PROSITE" id="PS51257">
    <property type="entry name" value="PROKAR_LIPOPROTEIN"/>
    <property type="match status" value="1"/>
</dbReference>
<dbReference type="GO" id="GO:0015833">
    <property type="term" value="P:peptide transport"/>
    <property type="evidence" value="ECO:0007669"/>
    <property type="project" value="TreeGrafter"/>
</dbReference>
<gene>
    <name evidence="4" type="ORF">HC138_05270</name>
</gene>
<dbReference type="EMBL" id="JAAUVV010000007">
    <property type="protein sequence ID" value="NJJ03764.1"/>
    <property type="molecule type" value="Genomic_DNA"/>
</dbReference>
<dbReference type="CDD" id="cd08501">
    <property type="entry name" value="PBP2_Lpqw"/>
    <property type="match status" value="1"/>
</dbReference>
<dbReference type="Gene3D" id="3.90.76.10">
    <property type="entry name" value="Dipeptide-binding Protein, Domain 1"/>
    <property type="match status" value="1"/>
</dbReference>
<feature type="compositionally biased region" description="Polar residues" evidence="1">
    <location>
        <begin position="40"/>
        <end position="54"/>
    </location>
</feature>
<dbReference type="PANTHER" id="PTHR30290:SF65">
    <property type="entry name" value="MONOACYL PHOSPHATIDYLINOSITOL TETRAMANNOSIDE-BINDING PROTEIN LPQW-RELATED"/>
    <property type="match status" value="1"/>
</dbReference>
<dbReference type="Gene3D" id="3.40.190.10">
    <property type="entry name" value="Periplasmic binding protein-like II"/>
    <property type="match status" value="1"/>
</dbReference>
<dbReference type="AlphaFoldDB" id="A0AAP6XJX8"/>
<protein>
    <submittedName>
        <fullName evidence="4">ABC transporter family substrate-binding protein</fullName>
    </submittedName>
</protein>
<comment type="caution">
    <text evidence="4">The sequence shown here is derived from an EMBL/GenBank/DDBJ whole genome shotgun (WGS) entry which is preliminary data.</text>
</comment>
<evidence type="ECO:0000259" key="3">
    <source>
        <dbReference type="Pfam" id="PF00496"/>
    </source>
</evidence>
<evidence type="ECO:0000256" key="1">
    <source>
        <dbReference type="SAM" id="MobiDB-lite"/>
    </source>
</evidence>
<dbReference type="PANTHER" id="PTHR30290">
    <property type="entry name" value="PERIPLASMIC BINDING COMPONENT OF ABC TRANSPORTER"/>
    <property type="match status" value="1"/>
</dbReference>
<name>A0AAP6XJX8_9CORY</name>
<dbReference type="SUPFAM" id="SSF53850">
    <property type="entry name" value="Periplasmic binding protein-like II"/>
    <property type="match status" value="1"/>
</dbReference>
<dbReference type="InterPro" id="IPR000914">
    <property type="entry name" value="SBP_5_dom"/>
</dbReference>
<evidence type="ECO:0000256" key="2">
    <source>
        <dbReference type="SAM" id="SignalP"/>
    </source>
</evidence>
<dbReference type="RefSeq" id="WP_167616335.1">
    <property type="nucleotide sequence ID" value="NZ_JAAUVV010000007.1"/>
</dbReference>
<keyword evidence="2" id="KW-0732">Signal</keyword>
<dbReference type="Gene3D" id="3.10.105.10">
    <property type="entry name" value="Dipeptide-binding Protein, Domain 3"/>
    <property type="match status" value="1"/>
</dbReference>
<accession>A0AAP6XJX8</accession>
<evidence type="ECO:0000313" key="4">
    <source>
        <dbReference type="EMBL" id="NJJ03764.1"/>
    </source>
</evidence>
<feature type="chain" id="PRO_5043028918" evidence="2">
    <location>
        <begin position="29"/>
        <end position="540"/>
    </location>
</feature>
<feature type="domain" description="Solute-binding protein family 5" evidence="3">
    <location>
        <begin position="123"/>
        <end position="314"/>
    </location>
</feature>
<feature type="signal peptide" evidence="2">
    <location>
        <begin position="1"/>
        <end position="28"/>
    </location>
</feature>
<dbReference type="Proteomes" id="UP000591626">
    <property type="component" value="Unassembled WGS sequence"/>
</dbReference>